<evidence type="ECO:0000313" key="6">
    <source>
        <dbReference type="Proteomes" id="UP000603141"/>
    </source>
</evidence>
<gene>
    <name evidence="5" type="ORF">JIN85_19805</name>
</gene>
<keyword evidence="2" id="KW-0540">Nuclease</keyword>
<keyword evidence="6" id="KW-1185">Reference proteome</keyword>
<sequence>MLFVAEAPEILLMYAIPNGDWRGFSVAKKLKAEGLNPGIPDIHVPVARSRYIGLYIEFKRAGGPVKEEQWEKIHALTEQGHLAILCDSAVVALKILRKYLKGEIE</sequence>
<feature type="domain" description="VRR-NUC" evidence="4">
    <location>
        <begin position="31"/>
        <end position="88"/>
    </location>
</feature>
<evidence type="ECO:0000259" key="4">
    <source>
        <dbReference type="Pfam" id="PF08774"/>
    </source>
</evidence>
<dbReference type="GO" id="GO:0016788">
    <property type="term" value="F:hydrolase activity, acting on ester bonds"/>
    <property type="evidence" value="ECO:0007669"/>
    <property type="project" value="InterPro"/>
</dbReference>
<reference evidence="5" key="1">
    <citation type="submission" date="2021-01" db="EMBL/GenBank/DDBJ databases">
        <title>Modified the classification status of verrucomicrobia.</title>
        <authorList>
            <person name="Feng X."/>
        </authorList>
    </citation>
    <scope>NUCLEOTIDE SEQUENCE</scope>
    <source>
        <strain evidence="5">KCTC 22041</strain>
    </source>
</reference>
<comment type="cofactor">
    <cofactor evidence="1">
        <name>Mg(2+)</name>
        <dbReference type="ChEBI" id="CHEBI:18420"/>
    </cofactor>
</comment>
<dbReference type="AlphaFoldDB" id="A0A934S8E8"/>
<dbReference type="InterPro" id="IPR014883">
    <property type="entry name" value="VRR_NUC"/>
</dbReference>
<dbReference type="InterPro" id="IPR011856">
    <property type="entry name" value="tRNA_endonuc-like_dom_sf"/>
</dbReference>
<dbReference type="EMBL" id="JAENIJ010000072">
    <property type="protein sequence ID" value="MBK1884666.1"/>
    <property type="molecule type" value="Genomic_DNA"/>
</dbReference>
<evidence type="ECO:0000256" key="3">
    <source>
        <dbReference type="ARBA" id="ARBA00022801"/>
    </source>
</evidence>
<comment type="caution">
    <text evidence="5">The sequence shown here is derived from an EMBL/GenBank/DDBJ whole genome shotgun (WGS) entry which is preliminary data.</text>
</comment>
<dbReference type="GO" id="GO:0003676">
    <property type="term" value="F:nucleic acid binding"/>
    <property type="evidence" value="ECO:0007669"/>
    <property type="project" value="InterPro"/>
</dbReference>
<evidence type="ECO:0000256" key="1">
    <source>
        <dbReference type="ARBA" id="ARBA00001946"/>
    </source>
</evidence>
<evidence type="ECO:0000256" key="2">
    <source>
        <dbReference type="ARBA" id="ARBA00022722"/>
    </source>
</evidence>
<dbReference type="Pfam" id="PF08774">
    <property type="entry name" value="VRR_NUC"/>
    <property type="match status" value="1"/>
</dbReference>
<organism evidence="5 6">
    <name type="scientific">Luteolibacter pohnpeiensis</name>
    <dbReference type="NCBI Taxonomy" id="454153"/>
    <lineage>
        <taxon>Bacteria</taxon>
        <taxon>Pseudomonadati</taxon>
        <taxon>Verrucomicrobiota</taxon>
        <taxon>Verrucomicrobiia</taxon>
        <taxon>Verrucomicrobiales</taxon>
        <taxon>Verrucomicrobiaceae</taxon>
        <taxon>Luteolibacter</taxon>
    </lineage>
</organism>
<dbReference type="RefSeq" id="WP_200274077.1">
    <property type="nucleotide sequence ID" value="NZ_JAENIJ010000072.1"/>
</dbReference>
<keyword evidence="3" id="KW-0378">Hydrolase</keyword>
<protein>
    <submittedName>
        <fullName evidence="5">VRR-NUC domain-containing protein</fullName>
    </submittedName>
</protein>
<dbReference type="GO" id="GO:0004518">
    <property type="term" value="F:nuclease activity"/>
    <property type="evidence" value="ECO:0007669"/>
    <property type="project" value="UniProtKB-KW"/>
</dbReference>
<dbReference type="Gene3D" id="3.40.1350.10">
    <property type="match status" value="1"/>
</dbReference>
<dbReference type="Proteomes" id="UP000603141">
    <property type="component" value="Unassembled WGS sequence"/>
</dbReference>
<accession>A0A934S8E8</accession>
<name>A0A934S8E8_9BACT</name>
<proteinExistence type="predicted"/>
<evidence type="ECO:0000313" key="5">
    <source>
        <dbReference type="EMBL" id="MBK1884666.1"/>
    </source>
</evidence>